<dbReference type="Gene3D" id="2.60.40.2220">
    <property type="match status" value="1"/>
</dbReference>
<feature type="domain" description="Glycoside hydrolase family 38 central" evidence="5">
    <location>
        <begin position="522"/>
        <end position="600"/>
    </location>
</feature>
<dbReference type="SMART" id="SM00872">
    <property type="entry name" value="Alpha-mann_mid"/>
    <property type="match status" value="1"/>
</dbReference>
<name>A0ABQ6G6J3_9BACL</name>
<dbReference type="InterPro" id="IPR011013">
    <property type="entry name" value="Gal_mutarotase_sf_dom"/>
</dbReference>
<comment type="similarity">
    <text evidence="1">Belongs to the glycosyl hydrolase 38 family.</text>
</comment>
<reference evidence="6 7" key="1">
    <citation type="submission" date="2023-03" db="EMBL/GenBank/DDBJ databases">
        <title>Draft genome sequence of the bacteria which degrade cell wall of Tricholomamatutake.</title>
        <authorList>
            <person name="Konishi Y."/>
            <person name="Fukuta Y."/>
            <person name="Shirasaka N."/>
        </authorList>
    </citation>
    <scope>NUCLEOTIDE SEQUENCE [LARGE SCALE GENOMIC DNA]</scope>
    <source>
        <strain evidence="7">mu1</strain>
    </source>
</reference>
<protein>
    <submittedName>
        <fullName evidence="6">Alpha-mannosidase</fullName>
    </submittedName>
</protein>
<dbReference type="InterPro" id="IPR000602">
    <property type="entry name" value="Glyco_hydro_38_N"/>
</dbReference>
<dbReference type="InterPro" id="IPR015341">
    <property type="entry name" value="Glyco_hydro_38_cen"/>
</dbReference>
<dbReference type="Pfam" id="PF17677">
    <property type="entry name" value="Glyco_hydro38C2"/>
    <property type="match status" value="1"/>
</dbReference>
<proteinExistence type="inferred from homology"/>
<dbReference type="RefSeq" id="WP_284237318.1">
    <property type="nucleotide sequence ID" value="NZ_BSSQ01000004.1"/>
</dbReference>
<dbReference type="Gene3D" id="3.20.110.10">
    <property type="entry name" value="Glycoside hydrolase 38, N terminal domain"/>
    <property type="match status" value="1"/>
</dbReference>
<dbReference type="InterPro" id="IPR028995">
    <property type="entry name" value="Glyco_hydro_57/38_cen_sf"/>
</dbReference>
<dbReference type="InterPro" id="IPR027291">
    <property type="entry name" value="Glyco_hydro_38_N_sf"/>
</dbReference>
<dbReference type="SUPFAM" id="SSF74650">
    <property type="entry name" value="Galactose mutarotase-like"/>
    <property type="match status" value="1"/>
</dbReference>
<dbReference type="Pfam" id="PF07748">
    <property type="entry name" value="Glyco_hydro_38C"/>
    <property type="match status" value="1"/>
</dbReference>
<dbReference type="PANTHER" id="PTHR46017:SF1">
    <property type="entry name" value="ALPHA-MANNOSIDASE 2C1"/>
    <property type="match status" value="1"/>
</dbReference>
<sequence>MNDMFLVEKKLKARMKELKKYIYKNSEPIGNWIVLEDKSKNEKYPPANMSEAQPFLLGDTWTGRDYYLWIQTEVAIPKDSEKILVFDFGESTEGATVGFESLLFLNGKPYQGVDTYHQEVFVDESYRGETVQISVKLWSGLEGGGPKRPRTHQFKRADLVHIDKTTEDLFYLSSMILNAIQQIEGNNPVKYSLRNLLNDAFLKISWDAPGEQAFYDGIAATYEWLNTEISKIPKNELYEVGVIGHTHIDVAWLWRLKHTREKAARSFSTVLRYMDMYPEYTFLQTQPQLYKYIKDDYPEIYEQIKARVVEGRWEADGAMWLEADCNIPSGESLTRQILHGAKFIKNEFNKDVQYLWLPDVFGYSWALPQILKQSDIQTFMTTKISWNQYNRIPHDTFKWRGIDGSEILTHFITTPVTGENTDWAEDWYSTYNGGITPETVLGTYNNYRDKEINSDLLIAYGLGDGGGGVTREMLENRRQVDKIPGLPSVKPTLAKTYFDKLHQTVEGTNQYVHTWDGELYLEYHRGTYTSQAFVKRINRKTELMLRNLEFLYSLYEQNKAADYPAEKLFDMWEVLLRNQFHDIIPGTSIEEVYQDHKEEMGQVWKGMEQLQQELSYEGAASYQLVNTAGWSRNTLVELPSAVEGSYYKEDGTVLPAVHKDGKTLLLIENCLPLSSQTILFEEKTQLQSVAVGILLNNGIETKFYRIGWNDNGHLVTIFDKENNREVLSGTGNVLQLFEDKPIDYDSWDIDIYYQEKMEELVFDSVEVIDNNVLFVDVKFSCKFKHSEVQQVMRLYNHTRRIDYKMEIEWGEHQQLLKVKFDVDVRNTEARYDIQYGNVLRPTHWNTSWDMARFETVGHQWADLSEHGYGVALLNDCKYGYDIKNKTMRLSLVKSGIHPDPNADVGKHQFTYSLLPHNGDYLEGRVVEEAWEINSEIIAIRSDEPIILPFSLGTKQSVALDAFKKAEDGRGWIVRIHNFTGGRQKVSFNLEQGYCWNEVNLVERDLTDSADGDINVVLNPYEINSFRILASDGQAGRAL</sequence>
<dbReference type="Pfam" id="PF09261">
    <property type="entry name" value="Alpha-mann_mid"/>
    <property type="match status" value="1"/>
</dbReference>
<dbReference type="CDD" id="cd10789">
    <property type="entry name" value="GH38N_AMII_ER_cytosolic"/>
    <property type="match status" value="1"/>
</dbReference>
<keyword evidence="2" id="KW-0479">Metal-binding</keyword>
<dbReference type="Pfam" id="PF01074">
    <property type="entry name" value="Glyco_hydro_38N"/>
    <property type="match status" value="1"/>
</dbReference>
<dbReference type="Gene3D" id="1.20.1270.50">
    <property type="entry name" value="Glycoside hydrolase family 38, central domain"/>
    <property type="match status" value="1"/>
</dbReference>
<dbReference type="Proteomes" id="UP001157114">
    <property type="component" value="Unassembled WGS sequence"/>
</dbReference>
<dbReference type="PANTHER" id="PTHR46017">
    <property type="entry name" value="ALPHA-MANNOSIDASE 2C1"/>
    <property type="match status" value="1"/>
</dbReference>
<dbReference type="Gene3D" id="2.70.98.30">
    <property type="entry name" value="Golgi alpha-mannosidase II, domain 4"/>
    <property type="match status" value="1"/>
</dbReference>
<dbReference type="InterPro" id="IPR011682">
    <property type="entry name" value="Glyco_hydro_38_C"/>
</dbReference>
<evidence type="ECO:0000256" key="4">
    <source>
        <dbReference type="ARBA" id="ARBA00023295"/>
    </source>
</evidence>
<gene>
    <name evidence="6" type="ORF">MU1_09530</name>
</gene>
<keyword evidence="7" id="KW-1185">Reference proteome</keyword>
<organism evidence="6 7">
    <name type="scientific">Paenibacillus glycanilyticus</name>
    <dbReference type="NCBI Taxonomy" id="126569"/>
    <lineage>
        <taxon>Bacteria</taxon>
        <taxon>Bacillati</taxon>
        <taxon>Bacillota</taxon>
        <taxon>Bacilli</taxon>
        <taxon>Bacillales</taxon>
        <taxon>Paenibacillaceae</taxon>
        <taxon>Paenibacillus</taxon>
    </lineage>
</organism>
<dbReference type="InterPro" id="IPR011330">
    <property type="entry name" value="Glyco_hydro/deAcase_b/a-brl"/>
</dbReference>
<evidence type="ECO:0000256" key="3">
    <source>
        <dbReference type="ARBA" id="ARBA00022801"/>
    </source>
</evidence>
<evidence type="ECO:0000256" key="1">
    <source>
        <dbReference type="ARBA" id="ARBA00009792"/>
    </source>
</evidence>
<dbReference type="InterPro" id="IPR037094">
    <property type="entry name" value="Glyco_hydro_38_cen_sf"/>
</dbReference>
<evidence type="ECO:0000256" key="2">
    <source>
        <dbReference type="ARBA" id="ARBA00022723"/>
    </source>
</evidence>
<dbReference type="SUPFAM" id="SSF88713">
    <property type="entry name" value="Glycoside hydrolase/deacetylase"/>
    <property type="match status" value="1"/>
</dbReference>
<dbReference type="InterPro" id="IPR041147">
    <property type="entry name" value="GH38_C"/>
</dbReference>
<dbReference type="EMBL" id="BSSQ01000004">
    <property type="protein sequence ID" value="GLX66609.1"/>
    <property type="molecule type" value="Genomic_DNA"/>
</dbReference>
<keyword evidence="4" id="KW-0326">Glycosidase</keyword>
<dbReference type="SUPFAM" id="SSF88688">
    <property type="entry name" value="Families 57/38 glycoside transferase middle domain"/>
    <property type="match status" value="1"/>
</dbReference>
<evidence type="ECO:0000313" key="6">
    <source>
        <dbReference type="EMBL" id="GLX66609.1"/>
    </source>
</evidence>
<evidence type="ECO:0000313" key="7">
    <source>
        <dbReference type="Proteomes" id="UP001157114"/>
    </source>
</evidence>
<keyword evidence="3" id="KW-0378">Hydrolase</keyword>
<comment type="caution">
    <text evidence="6">The sequence shown here is derived from an EMBL/GenBank/DDBJ whole genome shotgun (WGS) entry which is preliminary data.</text>
</comment>
<accession>A0ABQ6G6J3</accession>
<evidence type="ECO:0000259" key="5">
    <source>
        <dbReference type="SMART" id="SM00872"/>
    </source>
</evidence>